<evidence type="ECO:0000256" key="2">
    <source>
        <dbReference type="SAM" id="MobiDB-lite"/>
    </source>
</evidence>
<sequence>MTYFIDRRPNAKHKSAVNRQRFLERYRKHIKRSVEEAVNRRSITDMERGEKISIPTKDISEPVFQHGPGGARSIVSPGNKEFLEGDRIRRPSGQGGGGGAGEGGASNQGEGNDEFAFTLTREEFLEFVFDGLELPHLQRKPLKSMEEIKMVRAGLSRDGVPARISITRSMREAYARRIAMRAPIKRALQAAQQALEDEERKDSVLRNPTRIVELKAEIERLEKRIEAVPFIDTYDLRYHQLSAQPQPSSQAVMFCVMDVSGSMTQNHKDIAKRFFLLLYLFLEKHYEKVELVFVRHHTAAREVSEEEFFYSRETGGTIVSSALKLVNSIIQARYPPEKWNLYVAQASDGDNWDDDSNTCRDLLVKQLMPQLQYYAYVEITPHDHQSLWHEYESVAGHFPEHFAMRQIVEASEIYAVFRELFKRRLSQAD</sequence>
<accession>A0A3S0WBG4</accession>
<name>A0A3S0WBG4_9GAMM</name>
<dbReference type="EMBL" id="RZHF01000004">
    <property type="protein sequence ID" value="RUR34102.1"/>
    <property type="molecule type" value="Genomic_DNA"/>
</dbReference>
<evidence type="ECO:0000256" key="1">
    <source>
        <dbReference type="HAMAP-Rule" id="MF_01232"/>
    </source>
</evidence>
<dbReference type="AlphaFoldDB" id="A0A3S0WBG4"/>
<dbReference type="InterPro" id="IPR006698">
    <property type="entry name" value="UPF0229"/>
</dbReference>
<dbReference type="NCBIfam" id="NF003708">
    <property type="entry name" value="PRK05325.1-3"/>
    <property type="match status" value="1"/>
</dbReference>
<feature type="compositionally biased region" description="Gly residues" evidence="2">
    <location>
        <begin position="93"/>
        <end position="106"/>
    </location>
</feature>
<dbReference type="PANTHER" id="PTHR30510:SF2">
    <property type="entry name" value="UPF0229 PROTEIN YEAH"/>
    <property type="match status" value="1"/>
</dbReference>
<proteinExistence type="inferred from homology"/>
<dbReference type="OrthoDB" id="9788289at2"/>
<organism evidence="3 4">
    <name type="scientific">Vreelandella nanhaiensis</name>
    <dbReference type="NCBI Taxonomy" id="1258546"/>
    <lineage>
        <taxon>Bacteria</taxon>
        <taxon>Pseudomonadati</taxon>
        <taxon>Pseudomonadota</taxon>
        <taxon>Gammaproteobacteria</taxon>
        <taxon>Oceanospirillales</taxon>
        <taxon>Halomonadaceae</taxon>
        <taxon>Vreelandella</taxon>
    </lineage>
</organism>
<dbReference type="Proteomes" id="UP000287023">
    <property type="component" value="Unassembled WGS sequence"/>
</dbReference>
<protein>
    <recommendedName>
        <fullName evidence="1">UPF0229 protein ELY38_00405</fullName>
    </recommendedName>
</protein>
<comment type="caution">
    <text evidence="3">The sequence shown here is derived from an EMBL/GenBank/DDBJ whole genome shotgun (WGS) entry which is preliminary data.</text>
</comment>
<evidence type="ECO:0000313" key="3">
    <source>
        <dbReference type="EMBL" id="RUR34102.1"/>
    </source>
</evidence>
<dbReference type="InterPro" id="IPR036465">
    <property type="entry name" value="vWFA_dom_sf"/>
</dbReference>
<dbReference type="Pfam" id="PF04285">
    <property type="entry name" value="DUF444"/>
    <property type="match status" value="1"/>
</dbReference>
<evidence type="ECO:0000313" key="4">
    <source>
        <dbReference type="Proteomes" id="UP000287023"/>
    </source>
</evidence>
<feature type="region of interest" description="Disordered" evidence="2">
    <location>
        <begin position="84"/>
        <end position="112"/>
    </location>
</feature>
<dbReference type="SUPFAM" id="SSF53300">
    <property type="entry name" value="vWA-like"/>
    <property type="match status" value="1"/>
</dbReference>
<dbReference type="NCBIfam" id="NF003707">
    <property type="entry name" value="PRK05325.1-2"/>
    <property type="match status" value="1"/>
</dbReference>
<dbReference type="RefSeq" id="WP_127059556.1">
    <property type="nucleotide sequence ID" value="NZ_RZHF01000004.1"/>
</dbReference>
<dbReference type="PANTHER" id="PTHR30510">
    <property type="entry name" value="UPF0229 PROTEIN YEAH"/>
    <property type="match status" value="1"/>
</dbReference>
<gene>
    <name evidence="3" type="ORF">ELY38_00405</name>
</gene>
<keyword evidence="4" id="KW-1185">Reference proteome</keyword>
<comment type="similarity">
    <text evidence="1">Belongs to the UPF0229 family.</text>
</comment>
<dbReference type="HAMAP" id="MF_01232">
    <property type="entry name" value="UPF0229"/>
    <property type="match status" value="1"/>
</dbReference>
<reference evidence="3 4" key="1">
    <citation type="submission" date="2018-12" db="EMBL/GenBank/DDBJ databases">
        <title>three novel Halomonas strain isolated from plants.</title>
        <authorList>
            <person name="Sun C."/>
        </authorList>
    </citation>
    <scope>NUCLEOTIDE SEQUENCE [LARGE SCALE GENOMIC DNA]</scope>
    <source>
        <strain evidence="3 4">JCM 18142</strain>
    </source>
</reference>